<dbReference type="InterPro" id="IPR013094">
    <property type="entry name" value="AB_hydrolase_3"/>
</dbReference>
<keyword evidence="1" id="KW-0378">Hydrolase</keyword>
<evidence type="ECO:0000259" key="3">
    <source>
        <dbReference type="Pfam" id="PF07859"/>
    </source>
</evidence>
<feature type="domain" description="Alpha/beta hydrolase fold-3" evidence="3">
    <location>
        <begin position="148"/>
        <end position="360"/>
    </location>
</feature>
<dbReference type="EMBL" id="JBHFEH010000097">
    <property type="protein sequence ID" value="KAL2047535.1"/>
    <property type="molecule type" value="Genomic_DNA"/>
</dbReference>
<evidence type="ECO:0000256" key="1">
    <source>
        <dbReference type="ARBA" id="ARBA00022801"/>
    </source>
</evidence>
<dbReference type="Pfam" id="PF07859">
    <property type="entry name" value="Abhydrolase_3"/>
    <property type="match status" value="1"/>
</dbReference>
<keyword evidence="2" id="KW-0812">Transmembrane</keyword>
<dbReference type="PANTHER" id="PTHR48081:SF2">
    <property type="entry name" value="ALPHA_BETA-HYDROLASE"/>
    <property type="match status" value="1"/>
</dbReference>
<reference evidence="4 5" key="1">
    <citation type="submission" date="2024-09" db="EMBL/GenBank/DDBJ databases">
        <title>Rethinking Asexuality: The Enigmatic Case of Functional Sexual Genes in Lepraria (Stereocaulaceae).</title>
        <authorList>
            <person name="Doellman M."/>
            <person name="Sun Y."/>
            <person name="Barcenas-Pena A."/>
            <person name="Lumbsch H.T."/>
            <person name="Grewe F."/>
        </authorList>
    </citation>
    <scope>NUCLEOTIDE SEQUENCE [LARGE SCALE GENOMIC DNA]</scope>
    <source>
        <strain evidence="4 5">Grewe 0041</strain>
    </source>
</reference>
<dbReference type="InterPro" id="IPR029058">
    <property type="entry name" value="AB_hydrolase_fold"/>
</dbReference>
<comment type="caution">
    <text evidence="4">The sequence shown here is derived from an EMBL/GenBank/DDBJ whole genome shotgun (WGS) entry which is preliminary data.</text>
</comment>
<keyword evidence="2" id="KW-1133">Transmembrane helix</keyword>
<evidence type="ECO:0000313" key="5">
    <source>
        <dbReference type="Proteomes" id="UP001590951"/>
    </source>
</evidence>
<gene>
    <name evidence="4" type="ORF">ABVK25_011393</name>
</gene>
<dbReference type="InterPro" id="IPR050300">
    <property type="entry name" value="GDXG_lipolytic_enzyme"/>
</dbReference>
<keyword evidence="2" id="KW-0472">Membrane</keyword>
<accession>A0ABR4AQM5</accession>
<dbReference type="Gene3D" id="3.40.50.1820">
    <property type="entry name" value="alpha/beta hydrolase"/>
    <property type="match status" value="1"/>
</dbReference>
<feature type="transmembrane region" description="Helical" evidence="2">
    <location>
        <begin position="7"/>
        <end position="24"/>
    </location>
</feature>
<evidence type="ECO:0000313" key="4">
    <source>
        <dbReference type="EMBL" id="KAL2047535.1"/>
    </source>
</evidence>
<organism evidence="4 5">
    <name type="scientific">Lepraria finkii</name>
    <dbReference type="NCBI Taxonomy" id="1340010"/>
    <lineage>
        <taxon>Eukaryota</taxon>
        <taxon>Fungi</taxon>
        <taxon>Dikarya</taxon>
        <taxon>Ascomycota</taxon>
        <taxon>Pezizomycotina</taxon>
        <taxon>Lecanoromycetes</taxon>
        <taxon>OSLEUM clade</taxon>
        <taxon>Lecanoromycetidae</taxon>
        <taxon>Lecanorales</taxon>
        <taxon>Lecanorineae</taxon>
        <taxon>Stereocaulaceae</taxon>
        <taxon>Lepraria</taxon>
    </lineage>
</organism>
<dbReference type="SUPFAM" id="SSF53474">
    <property type="entry name" value="alpha/beta-Hydrolases"/>
    <property type="match status" value="1"/>
</dbReference>
<evidence type="ECO:0000256" key="2">
    <source>
        <dbReference type="SAM" id="Phobius"/>
    </source>
</evidence>
<protein>
    <recommendedName>
        <fullName evidence="3">Alpha/beta hydrolase fold-3 domain-containing protein</fullName>
    </recommendedName>
</protein>
<name>A0ABR4AQM5_9LECA</name>
<dbReference type="Proteomes" id="UP001590951">
    <property type="component" value="Unassembled WGS sequence"/>
</dbReference>
<sequence length="392" mass="44605">MMILGRISYLDCIVFLIFLAPQLLLHVNIFELLLCVLQALPFFLFQLPCNFIFERFFTPKKHRSPFVKQASPFQDFVIRCIRYAFARFPANISRVFFSKAVALPFFRFRMLRYGYLHSPIHWREIRIQNTHGVWITPDESQKPDVVIYYCHGGGFSMGSSYFYLEFLVTWVSLLEKAGYRNPAIFALEYTLVPEAAYPTQIHQTIIGYNYLRSVAEDASRICVGGDSAGGTLALTLLLHLAKEPDYEKRKPGFATLISPWTTLFSTNNRDTASDFLNANSLHSHGRQYAGSEERLYDPFVSPGACKDGAWWAKASPSKGFGVVFGSEELLGPDLRDLIALWRKSGCAVTVREEPGAIHAWPVATLFLSDTQVERLKGLKDLTKMIRQAIEIR</sequence>
<proteinExistence type="predicted"/>
<dbReference type="PANTHER" id="PTHR48081">
    <property type="entry name" value="AB HYDROLASE SUPERFAMILY PROTEIN C4A8.06C"/>
    <property type="match status" value="1"/>
</dbReference>
<keyword evidence="5" id="KW-1185">Reference proteome</keyword>